<proteinExistence type="predicted"/>
<reference evidence="2" key="1">
    <citation type="submission" date="2023-07" db="EMBL/GenBank/DDBJ databases">
        <title>Chromosome-level genome assembly of Artemia franciscana.</title>
        <authorList>
            <person name="Jo E."/>
        </authorList>
    </citation>
    <scope>NUCLEOTIDE SEQUENCE</scope>
    <source>
        <tissue evidence="2">Whole body</tissue>
    </source>
</reference>
<keyword evidence="1" id="KW-0732">Signal</keyword>
<accession>A0AA88L1D6</accession>
<dbReference type="Proteomes" id="UP001187531">
    <property type="component" value="Unassembled WGS sequence"/>
</dbReference>
<dbReference type="AlphaFoldDB" id="A0AA88L1D6"/>
<feature type="chain" id="PRO_5041725374" evidence="1">
    <location>
        <begin position="17"/>
        <end position="193"/>
    </location>
</feature>
<evidence type="ECO:0000313" key="3">
    <source>
        <dbReference type="Proteomes" id="UP001187531"/>
    </source>
</evidence>
<evidence type="ECO:0000256" key="1">
    <source>
        <dbReference type="SAM" id="SignalP"/>
    </source>
</evidence>
<organism evidence="2 3">
    <name type="scientific">Artemia franciscana</name>
    <name type="common">Brine shrimp</name>
    <name type="synonym">Artemia sanfranciscana</name>
    <dbReference type="NCBI Taxonomy" id="6661"/>
    <lineage>
        <taxon>Eukaryota</taxon>
        <taxon>Metazoa</taxon>
        <taxon>Ecdysozoa</taxon>
        <taxon>Arthropoda</taxon>
        <taxon>Crustacea</taxon>
        <taxon>Branchiopoda</taxon>
        <taxon>Anostraca</taxon>
        <taxon>Artemiidae</taxon>
        <taxon>Artemia</taxon>
    </lineage>
</organism>
<name>A0AA88L1D6_ARTSF</name>
<protein>
    <submittedName>
        <fullName evidence="2">Uncharacterized protein</fullName>
    </submittedName>
</protein>
<dbReference type="EMBL" id="JAVRJZ010000012">
    <property type="protein sequence ID" value="KAK2715348.1"/>
    <property type="molecule type" value="Genomic_DNA"/>
</dbReference>
<comment type="caution">
    <text evidence="2">The sequence shown here is derived from an EMBL/GenBank/DDBJ whole genome shotgun (WGS) entry which is preliminary data.</text>
</comment>
<gene>
    <name evidence="2" type="ORF">QYM36_010086</name>
</gene>
<feature type="signal peptide" evidence="1">
    <location>
        <begin position="1"/>
        <end position="16"/>
    </location>
</feature>
<keyword evidence="3" id="KW-1185">Reference proteome</keyword>
<sequence>MMRKVLFFSLVGIVFSETNVEEPTEMVEMEEEKSLNSDYVYATPMYGDTYRKYMKYAAPQPGYDSYRNDYKYPTMAYGDSYRNDLKYATPTYGDSYKNDLKYAAPVYGDSYRNDLKYEAPAVVYDSYRNDLKYSSPVYGDKYGQDYKRDYADYDLNPGYSTYDASPYGINYGVDKYDRYDPYTKTYNTYSVAY</sequence>
<evidence type="ECO:0000313" key="2">
    <source>
        <dbReference type="EMBL" id="KAK2715348.1"/>
    </source>
</evidence>